<dbReference type="PANTHER" id="PTHR47523:SF1">
    <property type="entry name" value="F21O3.11 PROTEIN"/>
    <property type="match status" value="1"/>
</dbReference>
<dbReference type="Gene3D" id="3.40.50.1820">
    <property type="entry name" value="alpha/beta hydrolase"/>
    <property type="match status" value="1"/>
</dbReference>
<feature type="region of interest" description="Disordered" evidence="1">
    <location>
        <begin position="240"/>
        <end position="272"/>
    </location>
</feature>
<dbReference type="GO" id="GO:0006629">
    <property type="term" value="P:lipid metabolic process"/>
    <property type="evidence" value="ECO:0007669"/>
    <property type="project" value="InterPro"/>
</dbReference>
<dbReference type="InterPro" id="IPR002921">
    <property type="entry name" value="Fungal_lipase-type"/>
</dbReference>
<sequence>MLRATISVENLQALQDVLNCLVLSEVVYKVVDLGEEAAAASVTQLRQDFPPGLVSVQHLQWSLPHVGHRYLVAEGGDALYVAFMGTKARRDLLTNANVVLEPLWPDEQPSAEGPVPSAHRGFLQRARGVPLASLAEHARRQGKRLVFCGHSLGGAVATLCTLDLLHGLPRHASLPVSCVAFAGPAVGNAALAKLVRRRGWERHLSNFMLPEDHEAAPSGMLAISPLHAAAADSGGRMFGANRTARDGEGSPRVGLLSGSTPRRQHSGSPTRRHAMGLRFRTNNVVVRGEGLDTCTSAKVRALGETWLPVELVSQPAPGAAAVGGHLRSPWRALREAAGGLVREGEHMV</sequence>
<dbReference type="EMBL" id="JALJOR010000003">
    <property type="protein sequence ID" value="KAK9820296.1"/>
    <property type="molecule type" value="Genomic_DNA"/>
</dbReference>
<dbReference type="AlphaFoldDB" id="A0AAW1QGC1"/>
<name>A0AAW1QGC1_9CHLO</name>
<dbReference type="CDD" id="cd00519">
    <property type="entry name" value="Lipase_3"/>
    <property type="match status" value="1"/>
</dbReference>
<keyword evidence="4" id="KW-1185">Reference proteome</keyword>
<dbReference type="Proteomes" id="UP001489004">
    <property type="component" value="Unassembled WGS sequence"/>
</dbReference>
<reference evidence="3 4" key="1">
    <citation type="journal article" date="2024" name="Nat. Commun.">
        <title>Phylogenomics reveals the evolutionary origins of lichenization in chlorophyte algae.</title>
        <authorList>
            <person name="Puginier C."/>
            <person name="Libourel C."/>
            <person name="Otte J."/>
            <person name="Skaloud P."/>
            <person name="Haon M."/>
            <person name="Grisel S."/>
            <person name="Petersen M."/>
            <person name="Berrin J.G."/>
            <person name="Delaux P.M."/>
            <person name="Dal Grande F."/>
            <person name="Keller J."/>
        </authorList>
    </citation>
    <scope>NUCLEOTIDE SEQUENCE [LARGE SCALE GENOMIC DNA]</scope>
    <source>
        <strain evidence="3 4">SAG 2043</strain>
    </source>
</reference>
<dbReference type="InterPro" id="IPR029058">
    <property type="entry name" value="AB_hydrolase_fold"/>
</dbReference>
<dbReference type="Pfam" id="PF01764">
    <property type="entry name" value="Lipase_3"/>
    <property type="match status" value="1"/>
</dbReference>
<feature type="domain" description="Fungal lipase-type" evidence="2">
    <location>
        <begin position="80"/>
        <end position="199"/>
    </location>
</feature>
<protein>
    <recommendedName>
        <fullName evidence="2">Fungal lipase-type domain-containing protein</fullName>
    </recommendedName>
</protein>
<proteinExistence type="predicted"/>
<feature type="compositionally biased region" description="Basic residues" evidence="1">
    <location>
        <begin position="262"/>
        <end position="272"/>
    </location>
</feature>
<dbReference type="SUPFAM" id="SSF53474">
    <property type="entry name" value="alpha/beta-Hydrolases"/>
    <property type="match status" value="1"/>
</dbReference>
<evidence type="ECO:0000259" key="2">
    <source>
        <dbReference type="Pfam" id="PF01764"/>
    </source>
</evidence>
<evidence type="ECO:0000313" key="4">
    <source>
        <dbReference type="Proteomes" id="UP001489004"/>
    </source>
</evidence>
<comment type="caution">
    <text evidence="3">The sequence shown here is derived from an EMBL/GenBank/DDBJ whole genome shotgun (WGS) entry which is preliminary data.</text>
</comment>
<evidence type="ECO:0000313" key="3">
    <source>
        <dbReference type="EMBL" id="KAK9820296.1"/>
    </source>
</evidence>
<organism evidence="3 4">
    <name type="scientific">[Myrmecia] bisecta</name>
    <dbReference type="NCBI Taxonomy" id="41462"/>
    <lineage>
        <taxon>Eukaryota</taxon>
        <taxon>Viridiplantae</taxon>
        <taxon>Chlorophyta</taxon>
        <taxon>core chlorophytes</taxon>
        <taxon>Trebouxiophyceae</taxon>
        <taxon>Trebouxiales</taxon>
        <taxon>Trebouxiaceae</taxon>
        <taxon>Myrmecia</taxon>
    </lineage>
</organism>
<accession>A0AAW1QGC1</accession>
<dbReference type="PANTHER" id="PTHR47523">
    <property type="entry name" value="F21O3.11 PROTEIN"/>
    <property type="match status" value="1"/>
</dbReference>
<evidence type="ECO:0000256" key="1">
    <source>
        <dbReference type="SAM" id="MobiDB-lite"/>
    </source>
</evidence>
<gene>
    <name evidence="3" type="ORF">WJX72_008693</name>
</gene>